<reference evidence="3" key="1">
    <citation type="submission" date="2020-08" db="EMBL/GenBank/DDBJ databases">
        <title>Genome public.</title>
        <authorList>
            <person name="Liu C."/>
            <person name="Sun Q."/>
        </authorList>
    </citation>
    <scope>NUCLEOTIDE SEQUENCE</scope>
    <source>
        <strain evidence="3">NSJ-54</strain>
    </source>
</reference>
<evidence type="ECO:0000313" key="3">
    <source>
        <dbReference type="EMBL" id="MBC8570501.1"/>
    </source>
</evidence>
<accession>A0A926EE95</accession>
<gene>
    <name evidence="3" type="ORF">H8709_06610</name>
</gene>
<feature type="binding site" evidence="2">
    <location>
        <position position="101"/>
    </location>
    <ligand>
        <name>Zn(2+)</name>
        <dbReference type="ChEBI" id="CHEBI:29105"/>
        <label>2</label>
    </ligand>
</feature>
<dbReference type="PANTHER" id="PTHR30304">
    <property type="entry name" value="D-TAGATOSE-1,6-BISPHOSPHATE ALDOLASE"/>
    <property type="match status" value="1"/>
</dbReference>
<comment type="caution">
    <text evidence="3">The sequence shown here is derived from an EMBL/GenBank/DDBJ whole genome shotgun (WGS) entry which is preliminary data.</text>
</comment>
<evidence type="ECO:0000256" key="2">
    <source>
        <dbReference type="PIRSR" id="PIRSR001359-3"/>
    </source>
</evidence>
<dbReference type="GO" id="GO:0016832">
    <property type="term" value="F:aldehyde-lyase activity"/>
    <property type="evidence" value="ECO:0007669"/>
    <property type="project" value="InterPro"/>
</dbReference>
<evidence type="ECO:0000256" key="1">
    <source>
        <dbReference type="PIRSR" id="PIRSR001359-1"/>
    </source>
</evidence>
<comment type="cofactor">
    <cofactor evidence="2">
        <name>Zn(2+)</name>
        <dbReference type="ChEBI" id="CHEBI:29105"/>
    </cofactor>
    <text evidence="2">Binds 2 Zn(2+) ions per subunit. One is catalytic and the other provides a structural contribution.</text>
</comment>
<keyword evidence="4" id="KW-1185">Reference proteome</keyword>
<keyword evidence="2" id="KW-0862">Zinc</keyword>
<dbReference type="InterPro" id="IPR050246">
    <property type="entry name" value="Class_II_FBP_aldolase"/>
</dbReference>
<dbReference type="Pfam" id="PF01116">
    <property type="entry name" value="F_bP_aldolase"/>
    <property type="match status" value="1"/>
</dbReference>
<dbReference type="Gene3D" id="3.20.20.70">
    <property type="entry name" value="Aldolase class I"/>
    <property type="match status" value="1"/>
</dbReference>
<dbReference type="Proteomes" id="UP000660861">
    <property type="component" value="Unassembled WGS sequence"/>
</dbReference>
<feature type="binding site" evidence="2">
    <location>
        <position position="80"/>
    </location>
    <ligand>
        <name>Zn(2+)</name>
        <dbReference type="ChEBI" id="CHEBI:29105"/>
        <label>1</label>
        <note>catalytic</note>
    </ligand>
</feature>
<evidence type="ECO:0000313" key="4">
    <source>
        <dbReference type="Proteomes" id="UP000660861"/>
    </source>
</evidence>
<keyword evidence="2" id="KW-0479">Metal-binding</keyword>
<dbReference type="GO" id="GO:0008270">
    <property type="term" value="F:zinc ion binding"/>
    <property type="evidence" value="ECO:0007669"/>
    <property type="project" value="InterPro"/>
</dbReference>
<protein>
    <submittedName>
        <fullName evidence="3">Class II fructose-bisphosphate aldolase</fullName>
    </submittedName>
</protein>
<dbReference type="PANTHER" id="PTHR30304:SF0">
    <property type="entry name" value="D-TAGATOSE-1,6-BISPHOSPHATE ALDOLASE SUBUNIT GATY-RELATED"/>
    <property type="match status" value="1"/>
</dbReference>
<feature type="binding site" evidence="2">
    <location>
        <position position="131"/>
    </location>
    <ligand>
        <name>Zn(2+)</name>
        <dbReference type="ChEBI" id="CHEBI:29105"/>
        <label>2</label>
    </ligand>
</feature>
<feature type="binding site" evidence="2">
    <location>
        <position position="173"/>
    </location>
    <ligand>
        <name>Zn(2+)</name>
        <dbReference type="ChEBI" id="CHEBI:29105"/>
        <label>1</label>
        <note>catalytic</note>
    </ligand>
</feature>
<dbReference type="InterPro" id="IPR013785">
    <property type="entry name" value="Aldolase_TIM"/>
</dbReference>
<organism evidence="3 4">
    <name type="scientific">Zongyangia hominis</name>
    <dbReference type="NCBI Taxonomy" id="2763677"/>
    <lineage>
        <taxon>Bacteria</taxon>
        <taxon>Bacillati</taxon>
        <taxon>Bacillota</taxon>
        <taxon>Clostridia</taxon>
        <taxon>Eubacteriales</taxon>
        <taxon>Oscillospiraceae</taxon>
        <taxon>Zongyangia</taxon>
    </lineage>
</organism>
<dbReference type="EMBL" id="JACRTC010000003">
    <property type="protein sequence ID" value="MBC8570501.1"/>
    <property type="molecule type" value="Genomic_DNA"/>
</dbReference>
<feature type="binding site" evidence="2">
    <location>
        <position position="203"/>
    </location>
    <ligand>
        <name>Zn(2+)</name>
        <dbReference type="ChEBI" id="CHEBI:29105"/>
        <label>1</label>
        <note>catalytic</note>
    </ligand>
</feature>
<feature type="active site" description="Proton donor" evidence="1">
    <location>
        <position position="79"/>
    </location>
</feature>
<dbReference type="InterPro" id="IPR000771">
    <property type="entry name" value="FBA_II"/>
</dbReference>
<sequence length="293" mass="31752">MLVTMKAILDRASEGNYAVAAPNVGSELDARAAIEIAEELNAPIILDVHITHHPDFEFIGPVFRKLAEESKVPVAINLDHGADFHQAILAIRSGFTSIMVDRSMLPYDENVKEVKELVRIAHEVGVSVEAELGHVGNGENMEDAGVYTDPKEALQYIKDTGIDCLAVSVGTAHGAYVNVVPKLQFDLLKEIKEVTNNFPLVMHGGSGTGDEQLRKACSMGINKVNLCNDLLKAAVAEVVNANTEGNGAYDLWVLVKKGFKRRLGELIEILGGKDKAWTPEVKGLPTFEIQAGE</sequence>
<dbReference type="PIRSF" id="PIRSF001359">
    <property type="entry name" value="F_bP_aldolase_II"/>
    <property type="match status" value="1"/>
</dbReference>
<dbReference type="AlphaFoldDB" id="A0A926EE95"/>
<name>A0A926EE95_9FIRM</name>
<dbReference type="SUPFAM" id="SSF51569">
    <property type="entry name" value="Aldolase"/>
    <property type="match status" value="1"/>
</dbReference>
<dbReference type="GO" id="GO:0005975">
    <property type="term" value="P:carbohydrate metabolic process"/>
    <property type="evidence" value="ECO:0007669"/>
    <property type="project" value="InterPro"/>
</dbReference>
<dbReference type="CDD" id="cd00947">
    <property type="entry name" value="TBP_aldolase_IIB"/>
    <property type="match status" value="1"/>
</dbReference>
<proteinExistence type="predicted"/>